<name>A0A4C1ZUI4_EUMVA</name>
<evidence type="ECO:0000256" key="1">
    <source>
        <dbReference type="SAM" id="MobiDB-lite"/>
    </source>
</evidence>
<evidence type="ECO:0000313" key="2">
    <source>
        <dbReference type="EMBL" id="GBP90689.1"/>
    </source>
</evidence>
<sequence length="98" mass="11301">MQAIYDYFIKIGSGMQLKDNKHTHRLIDVRRAFSRDKRPCELLESTRSSTLPIAIPKEASVRCQPLGRNRKSNGAENGPMKRKWRNERGSSQRNSQNS</sequence>
<proteinExistence type="predicted"/>
<feature type="compositionally biased region" description="Polar residues" evidence="1">
    <location>
        <begin position="89"/>
        <end position="98"/>
    </location>
</feature>
<dbReference type="EMBL" id="BGZK01002104">
    <property type="protein sequence ID" value="GBP90689.1"/>
    <property type="molecule type" value="Genomic_DNA"/>
</dbReference>
<protein>
    <submittedName>
        <fullName evidence="2">Uncharacterized protein</fullName>
    </submittedName>
</protein>
<feature type="region of interest" description="Disordered" evidence="1">
    <location>
        <begin position="62"/>
        <end position="98"/>
    </location>
</feature>
<dbReference type="AlphaFoldDB" id="A0A4C1ZUI4"/>
<gene>
    <name evidence="2" type="ORF">EVAR_100032_1</name>
</gene>
<dbReference type="Proteomes" id="UP000299102">
    <property type="component" value="Unassembled WGS sequence"/>
</dbReference>
<organism evidence="2 3">
    <name type="scientific">Eumeta variegata</name>
    <name type="common">Bagworm moth</name>
    <name type="synonym">Eumeta japonica</name>
    <dbReference type="NCBI Taxonomy" id="151549"/>
    <lineage>
        <taxon>Eukaryota</taxon>
        <taxon>Metazoa</taxon>
        <taxon>Ecdysozoa</taxon>
        <taxon>Arthropoda</taxon>
        <taxon>Hexapoda</taxon>
        <taxon>Insecta</taxon>
        <taxon>Pterygota</taxon>
        <taxon>Neoptera</taxon>
        <taxon>Endopterygota</taxon>
        <taxon>Lepidoptera</taxon>
        <taxon>Glossata</taxon>
        <taxon>Ditrysia</taxon>
        <taxon>Tineoidea</taxon>
        <taxon>Psychidae</taxon>
        <taxon>Oiketicinae</taxon>
        <taxon>Eumeta</taxon>
    </lineage>
</organism>
<keyword evidence="3" id="KW-1185">Reference proteome</keyword>
<accession>A0A4C1ZUI4</accession>
<comment type="caution">
    <text evidence="2">The sequence shown here is derived from an EMBL/GenBank/DDBJ whole genome shotgun (WGS) entry which is preliminary data.</text>
</comment>
<evidence type="ECO:0000313" key="3">
    <source>
        <dbReference type="Proteomes" id="UP000299102"/>
    </source>
</evidence>
<reference evidence="2 3" key="1">
    <citation type="journal article" date="2019" name="Commun. Biol.">
        <title>The bagworm genome reveals a unique fibroin gene that provides high tensile strength.</title>
        <authorList>
            <person name="Kono N."/>
            <person name="Nakamura H."/>
            <person name="Ohtoshi R."/>
            <person name="Tomita M."/>
            <person name="Numata K."/>
            <person name="Arakawa K."/>
        </authorList>
    </citation>
    <scope>NUCLEOTIDE SEQUENCE [LARGE SCALE GENOMIC DNA]</scope>
</reference>